<evidence type="ECO:0000313" key="2">
    <source>
        <dbReference type="EMBL" id="RAK24544.1"/>
    </source>
</evidence>
<dbReference type="AlphaFoldDB" id="A0A327YTW2"/>
<dbReference type="EMBL" id="QLMI01000002">
    <property type="protein sequence ID" value="RAK24544.1"/>
    <property type="molecule type" value="Genomic_DNA"/>
</dbReference>
<gene>
    <name evidence="2" type="ORF">B0I03_102406</name>
</gene>
<protein>
    <submittedName>
        <fullName evidence="2">Uncharacterized protein</fullName>
    </submittedName>
</protein>
<evidence type="ECO:0000313" key="3">
    <source>
        <dbReference type="Proteomes" id="UP000249620"/>
    </source>
</evidence>
<organism evidence="2 3">
    <name type="scientific">Flavobacterium aquaticum</name>
    <dbReference type="NCBI Taxonomy" id="1236486"/>
    <lineage>
        <taxon>Bacteria</taxon>
        <taxon>Pseudomonadati</taxon>
        <taxon>Bacteroidota</taxon>
        <taxon>Flavobacteriia</taxon>
        <taxon>Flavobacteriales</taxon>
        <taxon>Flavobacteriaceae</taxon>
        <taxon>Flavobacterium</taxon>
    </lineage>
</organism>
<name>A0A327YTW2_9FLAO</name>
<reference evidence="2 3" key="1">
    <citation type="submission" date="2018-06" db="EMBL/GenBank/DDBJ databases">
        <title>Genomic Encyclopedia of Type Strains, Phase III (KMG-III): the genomes of soil and plant-associated and newly described type strains.</title>
        <authorList>
            <person name="Whitman W."/>
        </authorList>
    </citation>
    <scope>NUCLEOTIDE SEQUENCE [LARGE SCALE GENOMIC DNA]</scope>
    <source>
        <strain evidence="2 3">CGMCC 1.12398</strain>
    </source>
</reference>
<keyword evidence="1" id="KW-0472">Membrane</keyword>
<evidence type="ECO:0000256" key="1">
    <source>
        <dbReference type="SAM" id="Phobius"/>
    </source>
</evidence>
<keyword evidence="3" id="KW-1185">Reference proteome</keyword>
<accession>A0A327YTW2</accession>
<feature type="transmembrane region" description="Helical" evidence="1">
    <location>
        <begin position="7"/>
        <end position="25"/>
    </location>
</feature>
<feature type="transmembrane region" description="Helical" evidence="1">
    <location>
        <begin position="65"/>
        <end position="83"/>
    </location>
</feature>
<comment type="caution">
    <text evidence="2">The sequence shown here is derived from an EMBL/GenBank/DDBJ whole genome shotgun (WGS) entry which is preliminary data.</text>
</comment>
<proteinExistence type="predicted"/>
<keyword evidence="1" id="KW-1133">Transmembrane helix</keyword>
<sequence length="86" mass="10480">MVFLTKFLTILFIFLVVFFWNKYIVEFVLNRPEEFHKKYNAKNLDKQPIKFYLENKTAIIKFAKGFYWFGFVVIAIMILIDFIPKK</sequence>
<dbReference type="Proteomes" id="UP000249620">
    <property type="component" value="Unassembled WGS sequence"/>
</dbReference>
<keyword evidence="1" id="KW-0812">Transmembrane</keyword>